<keyword evidence="4 7" id="KW-0812">Transmembrane</keyword>
<keyword evidence="6 7" id="KW-0472">Membrane</keyword>
<dbReference type="SUPFAM" id="SSF161098">
    <property type="entry name" value="MetI-like"/>
    <property type="match status" value="1"/>
</dbReference>
<feature type="transmembrane region" description="Helical" evidence="7">
    <location>
        <begin position="133"/>
        <end position="151"/>
    </location>
</feature>
<dbReference type="AlphaFoldDB" id="A0A8J2U0D6"/>
<feature type="transmembrane region" description="Helical" evidence="7">
    <location>
        <begin position="186"/>
        <end position="215"/>
    </location>
</feature>
<evidence type="ECO:0000313" key="9">
    <source>
        <dbReference type="EMBL" id="GGA23482.1"/>
    </source>
</evidence>
<keyword evidence="10" id="KW-1185">Reference proteome</keyword>
<comment type="subcellular location">
    <subcellularLocation>
        <location evidence="1 7">Cell membrane</location>
        <topology evidence="1 7">Multi-pass membrane protein</topology>
    </subcellularLocation>
</comment>
<dbReference type="EMBL" id="BMFY01000014">
    <property type="protein sequence ID" value="GGA23482.1"/>
    <property type="molecule type" value="Genomic_DNA"/>
</dbReference>
<dbReference type="GO" id="GO:0005886">
    <property type="term" value="C:plasma membrane"/>
    <property type="evidence" value="ECO:0007669"/>
    <property type="project" value="UniProtKB-SubCell"/>
</dbReference>
<keyword evidence="3" id="KW-1003">Cell membrane</keyword>
<evidence type="ECO:0000256" key="1">
    <source>
        <dbReference type="ARBA" id="ARBA00004651"/>
    </source>
</evidence>
<dbReference type="InterPro" id="IPR000515">
    <property type="entry name" value="MetI-like"/>
</dbReference>
<evidence type="ECO:0000259" key="8">
    <source>
        <dbReference type="PROSITE" id="PS50928"/>
    </source>
</evidence>
<protein>
    <submittedName>
        <fullName evidence="9">ABC transporter permease</fullName>
    </submittedName>
</protein>
<feature type="transmembrane region" description="Helical" evidence="7">
    <location>
        <begin position="108"/>
        <end position="127"/>
    </location>
</feature>
<evidence type="ECO:0000256" key="2">
    <source>
        <dbReference type="ARBA" id="ARBA00022448"/>
    </source>
</evidence>
<evidence type="ECO:0000256" key="5">
    <source>
        <dbReference type="ARBA" id="ARBA00022989"/>
    </source>
</evidence>
<comment type="similarity">
    <text evidence="7">Belongs to the binding-protein-dependent transport system permease family.</text>
</comment>
<sequence>MLRRIRLVELASAVILLLFVAAAVAPGLLAPGSPLAVNPVDAFQPPSWAHPFGTDESGRDVYTRVVHGARPSLLIGVAATAIGLVLALVLGAAAGLGPRWLDFTAGRVTEVFFAFPGILLALLLIALTGPSPVVATIAVGLSVAPGYARIIGGEFRRVRQAGYVEAAVLLGHGWWRRFTGHILPNALGSVFVLATLGLGQTIVWASALSFLGLGTPPPAAEWGAMLAAGRTYLEVAPWLTIAPGTAIVLAATAATLLGRSLEQRVRES</sequence>
<feature type="transmembrane region" description="Helical" evidence="7">
    <location>
        <begin position="73"/>
        <end position="96"/>
    </location>
</feature>
<organism evidence="9 10">
    <name type="scientific">Sediminivirga luteola</name>
    <dbReference type="NCBI Taxonomy" id="1774748"/>
    <lineage>
        <taxon>Bacteria</taxon>
        <taxon>Bacillati</taxon>
        <taxon>Actinomycetota</taxon>
        <taxon>Actinomycetes</taxon>
        <taxon>Micrococcales</taxon>
        <taxon>Brevibacteriaceae</taxon>
        <taxon>Sediminivirga</taxon>
    </lineage>
</organism>
<feature type="domain" description="ABC transmembrane type-1" evidence="8">
    <location>
        <begin position="69"/>
        <end position="258"/>
    </location>
</feature>
<dbReference type="PROSITE" id="PS50928">
    <property type="entry name" value="ABC_TM1"/>
    <property type="match status" value="1"/>
</dbReference>
<proteinExistence type="inferred from homology"/>
<name>A0A8J2U0D6_9MICO</name>
<evidence type="ECO:0000256" key="6">
    <source>
        <dbReference type="ARBA" id="ARBA00023136"/>
    </source>
</evidence>
<keyword evidence="2 7" id="KW-0813">Transport</keyword>
<evidence type="ECO:0000256" key="3">
    <source>
        <dbReference type="ARBA" id="ARBA00022475"/>
    </source>
</evidence>
<dbReference type="InterPro" id="IPR035906">
    <property type="entry name" value="MetI-like_sf"/>
</dbReference>
<evidence type="ECO:0000256" key="7">
    <source>
        <dbReference type="RuleBase" id="RU363032"/>
    </source>
</evidence>
<dbReference type="GO" id="GO:0055085">
    <property type="term" value="P:transmembrane transport"/>
    <property type="evidence" value="ECO:0007669"/>
    <property type="project" value="InterPro"/>
</dbReference>
<dbReference type="PANTHER" id="PTHR43386:SF25">
    <property type="entry name" value="PEPTIDE ABC TRANSPORTER PERMEASE PROTEIN"/>
    <property type="match status" value="1"/>
</dbReference>
<reference evidence="9" key="2">
    <citation type="submission" date="2020-09" db="EMBL/GenBank/DDBJ databases">
        <authorList>
            <person name="Sun Q."/>
            <person name="Zhou Y."/>
        </authorList>
    </citation>
    <scope>NUCLEOTIDE SEQUENCE</scope>
    <source>
        <strain evidence="9">CGMCC 1.12785</strain>
    </source>
</reference>
<feature type="transmembrane region" description="Helical" evidence="7">
    <location>
        <begin position="235"/>
        <end position="258"/>
    </location>
</feature>
<reference evidence="9" key="1">
    <citation type="journal article" date="2014" name="Int. J. Syst. Evol. Microbiol.">
        <title>Complete genome sequence of Corynebacterium casei LMG S-19264T (=DSM 44701T), isolated from a smear-ripened cheese.</title>
        <authorList>
            <consortium name="US DOE Joint Genome Institute (JGI-PGF)"/>
            <person name="Walter F."/>
            <person name="Albersmeier A."/>
            <person name="Kalinowski J."/>
            <person name="Ruckert C."/>
        </authorList>
    </citation>
    <scope>NUCLEOTIDE SEQUENCE</scope>
    <source>
        <strain evidence="9">CGMCC 1.12785</strain>
    </source>
</reference>
<dbReference type="Proteomes" id="UP000616114">
    <property type="component" value="Unassembled WGS sequence"/>
</dbReference>
<dbReference type="InterPro" id="IPR050366">
    <property type="entry name" value="BP-dependent_transpt_permease"/>
</dbReference>
<dbReference type="Pfam" id="PF00528">
    <property type="entry name" value="BPD_transp_1"/>
    <property type="match status" value="1"/>
</dbReference>
<gene>
    <name evidence="9" type="ORF">GCM10011333_28140</name>
</gene>
<evidence type="ECO:0000313" key="10">
    <source>
        <dbReference type="Proteomes" id="UP000616114"/>
    </source>
</evidence>
<comment type="caution">
    <text evidence="9">The sequence shown here is derived from an EMBL/GenBank/DDBJ whole genome shotgun (WGS) entry which is preliminary data.</text>
</comment>
<dbReference type="CDD" id="cd06261">
    <property type="entry name" value="TM_PBP2"/>
    <property type="match status" value="1"/>
</dbReference>
<dbReference type="RefSeq" id="WP_188551534.1">
    <property type="nucleotide sequence ID" value="NZ_BMFY01000014.1"/>
</dbReference>
<keyword evidence="5 7" id="KW-1133">Transmembrane helix</keyword>
<dbReference type="Gene3D" id="1.10.3720.10">
    <property type="entry name" value="MetI-like"/>
    <property type="match status" value="1"/>
</dbReference>
<dbReference type="PANTHER" id="PTHR43386">
    <property type="entry name" value="OLIGOPEPTIDE TRANSPORT SYSTEM PERMEASE PROTEIN APPC"/>
    <property type="match status" value="1"/>
</dbReference>
<evidence type="ECO:0000256" key="4">
    <source>
        <dbReference type="ARBA" id="ARBA00022692"/>
    </source>
</evidence>
<accession>A0A8J2U0D6</accession>